<gene>
    <name evidence="2" type="ORF">FCN80_19640</name>
</gene>
<comment type="caution">
    <text evidence="2">The sequence shown here is derived from an EMBL/GenBank/DDBJ whole genome shotgun (WGS) entry which is preliminary data.</text>
</comment>
<dbReference type="RefSeq" id="WP_136991962.1">
    <property type="nucleotide sequence ID" value="NZ_SZPQ01000034.1"/>
</dbReference>
<proteinExistence type="predicted"/>
<evidence type="ECO:0000313" key="3">
    <source>
        <dbReference type="Proteomes" id="UP000305202"/>
    </source>
</evidence>
<organism evidence="2 3">
    <name type="scientific">Martelella alba</name>
    <dbReference type="NCBI Taxonomy" id="2590451"/>
    <lineage>
        <taxon>Bacteria</taxon>
        <taxon>Pseudomonadati</taxon>
        <taxon>Pseudomonadota</taxon>
        <taxon>Alphaproteobacteria</taxon>
        <taxon>Hyphomicrobiales</taxon>
        <taxon>Aurantimonadaceae</taxon>
        <taxon>Martelella</taxon>
    </lineage>
</organism>
<dbReference type="Proteomes" id="UP000305202">
    <property type="component" value="Unassembled WGS sequence"/>
</dbReference>
<protein>
    <submittedName>
        <fullName evidence="2">GIY-YIG nuclease family protein</fullName>
    </submittedName>
</protein>
<evidence type="ECO:0000313" key="2">
    <source>
        <dbReference type="EMBL" id="TKI04045.1"/>
    </source>
</evidence>
<dbReference type="InterPro" id="IPR018306">
    <property type="entry name" value="Phage_T5_Orf172_DNA-bd"/>
</dbReference>
<dbReference type="EMBL" id="SZPQ01000034">
    <property type="protein sequence ID" value="TKI04045.1"/>
    <property type="molecule type" value="Genomic_DNA"/>
</dbReference>
<dbReference type="Pfam" id="PF13455">
    <property type="entry name" value="MUG113"/>
    <property type="match status" value="1"/>
</dbReference>
<sequence length="414" mass="46501">MIRFSTKGLSSKSTLDDILGESDDLGLLNIQPLKASKGPTDIVGSQFSEITAFYAQHGRLPDENSSASTNEKVLARRLQSFKANPEQYQHLRGVDEYGLLSSNNIQSQETLKCADSSTDYLIRAESVTSLDDIFADDDGLLDFETPDLFNLKHVPAEKKEQPDEVAQRQPCTDFPRYAPLFTTVQNGLKNAVFSLERFTHKLKINAGDFFILNGLLGYVASIGERLEQYSSYNARAHLIFENGTEMHMLYQSLTHGLVRDNEGRKLQLHGQLLKPSQEPIPTGIIYVLATKSTDPALTPYKQNLYKIGFTETTVEKRIKNAETDRTYLEAPVRIVSTSQCFNLNAHKLETLVHGFLATRRLNITLKSTSGQTYTPREWFYVPLSTVLAVIEYVVDGSISQYRIDNTTGRIISKK</sequence>
<keyword evidence="3" id="KW-1185">Reference proteome</keyword>
<accession>A0ABY2SHD3</accession>
<reference evidence="2 3" key="1">
    <citation type="submission" date="2019-04" db="EMBL/GenBank/DDBJ databases">
        <authorList>
            <person name="Li M."/>
            <person name="Gao C."/>
        </authorList>
    </citation>
    <scope>NUCLEOTIDE SEQUENCE [LARGE SCALE GENOMIC DNA]</scope>
    <source>
        <strain evidence="2 3">BGMRC 2031</strain>
    </source>
</reference>
<feature type="domain" description="Bacteriophage T5 Orf172 DNA-binding" evidence="1">
    <location>
        <begin position="299"/>
        <end position="393"/>
    </location>
</feature>
<dbReference type="SMART" id="SM00974">
    <property type="entry name" value="T5orf172"/>
    <property type="match status" value="1"/>
</dbReference>
<name>A0ABY2SHD3_9HYPH</name>
<evidence type="ECO:0000259" key="1">
    <source>
        <dbReference type="SMART" id="SM00974"/>
    </source>
</evidence>